<evidence type="ECO:0000256" key="1">
    <source>
        <dbReference type="SAM" id="SignalP"/>
    </source>
</evidence>
<gene>
    <name evidence="2" type="ORF">BDFB_004924</name>
</gene>
<comment type="caution">
    <text evidence="2">The sequence shown here is derived from an EMBL/GenBank/DDBJ whole genome shotgun (WGS) entry which is preliminary data.</text>
</comment>
<evidence type="ECO:0000313" key="2">
    <source>
        <dbReference type="EMBL" id="RZC33228.1"/>
    </source>
</evidence>
<protein>
    <recommendedName>
        <fullName evidence="4">Chitin deacetylase</fullName>
    </recommendedName>
</protein>
<dbReference type="GO" id="GO:0016787">
    <property type="term" value="F:hydrolase activity"/>
    <property type="evidence" value="ECO:0007669"/>
    <property type="project" value="UniProtKB-ARBA"/>
</dbReference>
<proteinExistence type="predicted"/>
<dbReference type="GO" id="GO:0005975">
    <property type="term" value="P:carbohydrate metabolic process"/>
    <property type="evidence" value="ECO:0007669"/>
    <property type="project" value="InterPro"/>
</dbReference>
<dbReference type="AlphaFoldDB" id="A0A482VLI6"/>
<feature type="signal peptide" evidence="1">
    <location>
        <begin position="1"/>
        <end position="16"/>
    </location>
</feature>
<reference evidence="2 3" key="1">
    <citation type="submission" date="2017-03" db="EMBL/GenBank/DDBJ databases">
        <title>Genome of the blue death feigning beetle - Asbolus verrucosus.</title>
        <authorList>
            <person name="Rider S.D."/>
        </authorList>
    </citation>
    <scope>NUCLEOTIDE SEQUENCE [LARGE SCALE GENOMIC DNA]</scope>
    <source>
        <strain evidence="2">Butters</strain>
        <tissue evidence="2">Head and leg muscle</tissue>
    </source>
</reference>
<name>A0A482VLI6_ASBVE</name>
<organism evidence="2 3">
    <name type="scientific">Asbolus verrucosus</name>
    <name type="common">Desert ironclad beetle</name>
    <dbReference type="NCBI Taxonomy" id="1661398"/>
    <lineage>
        <taxon>Eukaryota</taxon>
        <taxon>Metazoa</taxon>
        <taxon>Ecdysozoa</taxon>
        <taxon>Arthropoda</taxon>
        <taxon>Hexapoda</taxon>
        <taxon>Insecta</taxon>
        <taxon>Pterygota</taxon>
        <taxon>Neoptera</taxon>
        <taxon>Endopterygota</taxon>
        <taxon>Coleoptera</taxon>
        <taxon>Polyphaga</taxon>
        <taxon>Cucujiformia</taxon>
        <taxon>Tenebrionidae</taxon>
        <taxon>Pimeliinae</taxon>
        <taxon>Asbolus</taxon>
    </lineage>
</organism>
<dbReference type="SUPFAM" id="SSF88713">
    <property type="entry name" value="Glycoside hydrolase/deacetylase"/>
    <property type="match status" value="1"/>
</dbReference>
<sequence length="379" mass="43084">MKLIFSLSWLTCLVWGHSFVKDAEICTPSLCKIEDNCRCASTVNPINDPTNPAPQFIAITVSESIVADPLYNQYWEPLFFGRTNPDGNPIGASFYVNHEYTDYRVVQNLYLQGFEIGVHSITKNSSQEYWRHATLEDLIEEFKGQREIIAKFANIPIEDIIGARTPQLQIEGDLTIEAYVQSGLTYDNSWPTSTSHPYLPYTLDYASTQECLVSIKCPLQPHEHFWIAPLTNIKGQNGVECNSLATCLIEGSPEEIASWLVGEVDRVHNGNRAPIVLRLDSFWFEFIHNSFEGFTLFLDEMAKRDDVFFISVGDVIEWIKNPVAAKDYISPLHNDRQAECLSSQCRLEFLDGSERYMSCCTMCPEQYPWKGNPMGEATK</sequence>
<evidence type="ECO:0000313" key="3">
    <source>
        <dbReference type="Proteomes" id="UP000292052"/>
    </source>
</evidence>
<dbReference type="Proteomes" id="UP000292052">
    <property type="component" value="Unassembled WGS sequence"/>
</dbReference>
<keyword evidence="3" id="KW-1185">Reference proteome</keyword>
<dbReference type="Gene3D" id="3.20.20.370">
    <property type="entry name" value="Glycoside hydrolase/deacetylase"/>
    <property type="match status" value="1"/>
</dbReference>
<dbReference type="PANTHER" id="PTHR45985:SF8">
    <property type="entry name" value="CHITIN DEACETYLASE-LIKE 9, ISOFORM A"/>
    <property type="match status" value="1"/>
</dbReference>
<accession>A0A482VLI6</accession>
<keyword evidence="1" id="KW-0732">Signal</keyword>
<dbReference type="InterPro" id="IPR011330">
    <property type="entry name" value="Glyco_hydro/deAcase_b/a-brl"/>
</dbReference>
<dbReference type="EMBL" id="QDEB01090655">
    <property type="protein sequence ID" value="RZC33228.1"/>
    <property type="molecule type" value="Genomic_DNA"/>
</dbReference>
<dbReference type="PANTHER" id="PTHR45985">
    <property type="match status" value="1"/>
</dbReference>
<dbReference type="OrthoDB" id="504708at2759"/>
<dbReference type="InterPro" id="IPR052740">
    <property type="entry name" value="CE4"/>
</dbReference>
<feature type="chain" id="PRO_5019862354" description="Chitin deacetylase" evidence="1">
    <location>
        <begin position="17"/>
        <end position="379"/>
    </location>
</feature>
<evidence type="ECO:0008006" key="4">
    <source>
        <dbReference type="Google" id="ProtNLM"/>
    </source>
</evidence>